<gene>
    <name evidence="6" type="ORF">ED236_00630</name>
</gene>
<dbReference type="GO" id="GO:0031419">
    <property type="term" value="F:cobalamin binding"/>
    <property type="evidence" value="ECO:0007669"/>
    <property type="project" value="InterPro"/>
</dbReference>
<feature type="domain" description="B12-binding" evidence="5">
    <location>
        <begin position="178"/>
        <end position="308"/>
    </location>
</feature>
<dbReference type="Pfam" id="PF02607">
    <property type="entry name" value="B12-binding_2"/>
    <property type="match status" value="1"/>
</dbReference>
<dbReference type="CDD" id="cd02065">
    <property type="entry name" value="B12-binding_like"/>
    <property type="match status" value="1"/>
</dbReference>
<dbReference type="PANTHER" id="PTHR30204">
    <property type="entry name" value="REDOX-CYCLING DRUG-SENSING TRANSCRIPTIONAL ACTIVATOR SOXR"/>
    <property type="match status" value="1"/>
</dbReference>
<evidence type="ECO:0000259" key="4">
    <source>
        <dbReference type="PROSITE" id="PS50937"/>
    </source>
</evidence>
<dbReference type="Pfam" id="PF02310">
    <property type="entry name" value="B12-binding"/>
    <property type="match status" value="1"/>
</dbReference>
<dbReference type="InterPro" id="IPR036724">
    <property type="entry name" value="Cobalamin-bd_sf"/>
</dbReference>
<dbReference type="GO" id="GO:0046872">
    <property type="term" value="F:metal ion binding"/>
    <property type="evidence" value="ECO:0007669"/>
    <property type="project" value="InterPro"/>
</dbReference>
<feature type="domain" description="HTH merR-type" evidence="4">
    <location>
        <begin position="10"/>
        <end position="79"/>
    </location>
</feature>
<proteinExistence type="predicted"/>
<dbReference type="AlphaFoldDB" id="A0A3N0V5E5"/>
<dbReference type="InterPro" id="IPR036594">
    <property type="entry name" value="Meth_synthase_dom"/>
</dbReference>
<dbReference type="SMART" id="SM00422">
    <property type="entry name" value="HTH_MERR"/>
    <property type="match status" value="1"/>
</dbReference>
<dbReference type="PROSITE" id="PS50937">
    <property type="entry name" value="HTH_MERR_2"/>
    <property type="match status" value="1"/>
</dbReference>
<keyword evidence="7" id="KW-1185">Reference proteome</keyword>
<dbReference type="PROSITE" id="PS51332">
    <property type="entry name" value="B12_BINDING"/>
    <property type="match status" value="1"/>
</dbReference>
<dbReference type="Pfam" id="PF13411">
    <property type="entry name" value="MerR_1"/>
    <property type="match status" value="1"/>
</dbReference>
<sequence>MKTTQTSSEAFPIRTVAALTGINPITLRTWERRYHLIEPLRTPKGHRLYSKEHISMLQRVVALLDRGIPISRINHTLIAGDSDNRTQQETEFWQRLITRMVTAVSRFNEATLEAAYNEAMALYPIETVTQRLLVPMLSTLGERWANAEGTIAEEHFFGVYLRNKLGARFHHRKRHENGPALICACMPGERHEAGLLLFALSAYEQGFRCILLGTDIPLKELTAAVKQANAQAIVLSASTLYNPDLQNEELAELAARCGVPVFVGGQAAVYFSDALEQTGAIALGTDINSSLQHISVTLANHAAVRLQH</sequence>
<evidence type="ECO:0000313" key="6">
    <source>
        <dbReference type="EMBL" id="ROH88030.1"/>
    </source>
</evidence>
<dbReference type="Gene3D" id="1.10.1660.10">
    <property type="match status" value="1"/>
</dbReference>
<dbReference type="GO" id="GO:0003677">
    <property type="term" value="F:DNA binding"/>
    <property type="evidence" value="ECO:0007669"/>
    <property type="project" value="UniProtKB-KW"/>
</dbReference>
<dbReference type="InterPro" id="IPR006158">
    <property type="entry name" value="Cobalamin-bd"/>
</dbReference>
<dbReference type="InterPro" id="IPR009061">
    <property type="entry name" value="DNA-bd_dom_put_sf"/>
</dbReference>
<keyword evidence="3" id="KW-0804">Transcription</keyword>
<evidence type="ECO:0000313" key="7">
    <source>
        <dbReference type="Proteomes" id="UP000275137"/>
    </source>
</evidence>
<dbReference type="SUPFAM" id="SSF52242">
    <property type="entry name" value="Cobalamin (vitamin B12)-binding domain"/>
    <property type="match status" value="1"/>
</dbReference>
<evidence type="ECO:0000256" key="2">
    <source>
        <dbReference type="ARBA" id="ARBA00023125"/>
    </source>
</evidence>
<reference evidence="6 7" key="1">
    <citation type="submission" date="2018-10" db="EMBL/GenBank/DDBJ databases">
        <authorList>
            <person name="Chen W.-M."/>
        </authorList>
    </citation>
    <scope>NUCLEOTIDE SEQUENCE [LARGE SCALE GENOMIC DNA]</scope>
    <source>
        <strain evidence="6 7">H-5</strain>
    </source>
</reference>
<dbReference type="Proteomes" id="UP000275137">
    <property type="component" value="Unassembled WGS sequence"/>
</dbReference>
<dbReference type="CDD" id="cd01104">
    <property type="entry name" value="HTH_MlrA-CarA"/>
    <property type="match status" value="1"/>
</dbReference>
<evidence type="ECO:0000256" key="1">
    <source>
        <dbReference type="ARBA" id="ARBA00023015"/>
    </source>
</evidence>
<dbReference type="Gene3D" id="3.40.50.280">
    <property type="entry name" value="Cobalamin-binding domain"/>
    <property type="match status" value="1"/>
</dbReference>
<dbReference type="InterPro" id="IPR003759">
    <property type="entry name" value="Cbl-bd_cap"/>
</dbReference>
<dbReference type="InterPro" id="IPR000551">
    <property type="entry name" value="MerR-type_HTH_dom"/>
</dbReference>
<dbReference type="EMBL" id="RJVP01000001">
    <property type="protein sequence ID" value="ROH88030.1"/>
    <property type="molecule type" value="Genomic_DNA"/>
</dbReference>
<name>A0A3N0V5E5_9PROT</name>
<dbReference type="InterPro" id="IPR047057">
    <property type="entry name" value="MerR_fam"/>
</dbReference>
<evidence type="ECO:0000256" key="3">
    <source>
        <dbReference type="ARBA" id="ARBA00023163"/>
    </source>
</evidence>
<keyword evidence="2" id="KW-0238">DNA-binding</keyword>
<dbReference type="Gene3D" id="1.10.1240.10">
    <property type="entry name" value="Methionine synthase domain"/>
    <property type="match status" value="1"/>
</dbReference>
<accession>A0A3N0V5E5</accession>
<keyword evidence="1" id="KW-0805">Transcription regulation</keyword>
<dbReference type="GO" id="GO:0003700">
    <property type="term" value="F:DNA-binding transcription factor activity"/>
    <property type="evidence" value="ECO:0007669"/>
    <property type="project" value="InterPro"/>
</dbReference>
<dbReference type="RefSeq" id="WP_123236024.1">
    <property type="nucleotide sequence ID" value="NZ_RJVP01000001.1"/>
</dbReference>
<protein>
    <submittedName>
        <fullName evidence="6">MerR family transcriptional regulator</fullName>
    </submittedName>
</protein>
<organism evidence="6 7">
    <name type="scientific">Pseudomethylobacillus aquaticus</name>
    <dbReference type="NCBI Taxonomy" id="2676064"/>
    <lineage>
        <taxon>Bacteria</taxon>
        <taxon>Pseudomonadati</taxon>
        <taxon>Pseudomonadota</taxon>
        <taxon>Betaproteobacteria</taxon>
        <taxon>Nitrosomonadales</taxon>
        <taxon>Methylophilaceae</taxon>
        <taxon>Pseudomethylobacillus</taxon>
    </lineage>
</organism>
<comment type="caution">
    <text evidence="6">The sequence shown here is derived from an EMBL/GenBank/DDBJ whole genome shotgun (WGS) entry which is preliminary data.</text>
</comment>
<evidence type="ECO:0000259" key="5">
    <source>
        <dbReference type="PROSITE" id="PS51332"/>
    </source>
</evidence>
<dbReference type="SUPFAM" id="SSF46955">
    <property type="entry name" value="Putative DNA-binding domain"/>
    <property type="match status" value="1"/>
</dbReference>
<dbReference type="PANTHER" id="PTHR30204:SF67">
    <property type="entry name" value="HTH-TYPE TRANSCRIPTIONAL REGULATOR MLRA-RELATED"/>
    <property type="match status" value="1"/>
</dbReference>